<keyword evidence="7 11" id="KW-0808">Transferase</keyword>
<dbReference type="GO" id="GO:0016020">
    <property type="term" value="C:membrane"/>
    <property type="evidence" value="ECO:0007669"/>
    <property type="project" value="GOC"/>
</dbReference>
<sequence>MRKILIVSGELSGDWLASGLIKEFKKLRPDTDFYAMGGENLKSEGAEIIADINELAVMGFIEVILKISVIKKILKRILVWIKLNKPDLIILVDFPTFNFKIAKYAYRLNIPVVYYVPPKLWASRYKRIYFIKKYIKFVIVIFPFEVKIYKDEGIKAYYSGNPIKYRLDELQKTINIHKIDKNINSKNKDIKNKYPIISFLPGSRKSELKYHSPRIIKSAELILFNYPGALFIFPFRKGIDSSILEKALEKSKLPKESYFISNYFEDSLLQSDVIIVASGTASLEAAMFKKPVIIIYYLNYLTYLIAKLIVKVKDIGLINIIAGKRVVPELVESQFTAENVYKETAKYLKNDEYRKMVISKIEETILILDSIKNPFKETAAIINKNIFRI</sequence>
<comment type="catalytic activity">
    <reaction evidence="9">
        <text>a lipid X + a UDP-2-N,3-O-bis[(3R)-3-hydroxyacyl]-alpha-D-glucosamine = a lipid A disaccharide + UDP + H(+)</text>
        <dbReference type="Rhea" id="RHEA:67828"/>
        <dbReference type="ChEBI" id="CHEBI:15378"/>
        <dbReference type="ChEBI" id="CHEBI:58223"/>
        <dbReference type="ChEBI" id="CHEBI:137748"/>
        <dbReference type="ChEBI" id="CHEBI:176338"/>
        <dbReference type="ChEBI" id="CHEBI:176343"/>
        <dbReference type="EC" id="2.4.1.182"/>
    </reaction>
</comment>
<evidence type="ECO:0000256" key="5">
    <source>
        <dbReference type="ARBA" id="ARBA00022556"/>
    </source>
</evidence>
<reference evidence="11 12" key="1">
    <citation type="journal article" date="2019" name="ISME J.">
        <title>Insights into ecological role of a new deltaproteobacterial order Candidatus Acidulodesulfobacterales by metagenomics and metatranscriptomics.</title>
        <authorList>
            <person name="Tan S."/>
            <person name="Liu J."/>
            <person name="Fang Y."/>
            <person name="Hedlund B.P."/>
            <person name="Lian Z.H."/>
            <person name="Huang L.Y."/>
            <person name="Li J.T."/>
            <person name="Huang L.N."/>
            <person name="Li W.J."/>
            <person name="Jiang H.C."/>
            <person name="Dong H.L."/>
            <person name="Shu W.S."/>
        </authorList>
    </citation>
    <scope>NUCLEOTIDE SEQUENCE [LARGE SCALE GENOMIC DNA]</scope>
    <source>
        <strain evidence="11">AP2</strain>
    </source>
</reference>
<evidence type="ECO:0000256" key="10">
    <source>
        <dbReference type="NCBIfam" id="TIGR00215"/>
    </source>
</evidence>
<evidence type="ECO:0000256" key="4">
    <source>
        <dbReference type="ARBA" id="ARBA00022516"/>
    </source>
</evidence>
<dbReference type="PANTHER" id="PTHR30372">
    <property type="entry name" value="LIPID-A-DISACCHARIDE SYNTHASE"/>
    <property type="match status" value="1"/>
</dbReference>
<dbReference type="GO" id="GO:0005543">
    <property type="term" value="F:phospholipid binding"/>
    <property type="evidence" value="ECO:0007669"/>
    <property type="project" value="TreeGrafter"/>
</dbReference>
<dbReference type="Pfam" id="PF02684">
    <property type="entry name" value="LpxB"/>
    <property type="match status" value="1"/>
</dbReference>
<evidence type="ECO:0000256" key="8">
    <source>
        <dbReference type="ARBA" id="ARBA00023098"/>
    </source>
</evidence>
<evidence type="ECO:0000256" key="3">
    <source>
        <dbReference type="ARBA" id="ARBA00020902"/>
    </source>
</evidence>
<name>A0A519BI47_ACIG2</name>
<dbReference type="EC" id="2.4.1.182" evidence="2 10"/>
<dbReference type="PANTHER" id="PTHR30372:SF4">
    <property type="entry name" value="LIPID-A-DISACCHARIDE SYNTHASE, MITOCHONDRIAL-RELATED"/>
    <property type="match status" value="1"/>
</dbReference>
<dbReference type="AlphaFoldDB" id="A0A519BI47"/>
<evidence type="ECO:0000256" key="9">
    <source>
        <dbReference type="ARBA" id="ARBA00048975"/>
    </source>
</evidence>
<evidence type="ECO:0000256" key="7">
    <source>
        <dbReference type="ARBA" id="ARBA00022679"/>
    </source>
</evidence>
<dbReference type="NCBIfam" id="TIGR00215">
    <property type="entry name" value="lpxB"/>
    <property type="match status" value="1"/>
</dbReference>
<evidence type="ECO:0000313" key="12">
    <source>
        <dbReference type="Proteomes" id="UP000316562"/>
    </source>
</evidence>
<proteinExistence type="predicted"/>
<accession>A0A519BI47</accession>
<keyword evidence="6 11" id="KW-0328">Glycosyltransferase</keyword>
<dbReference type="GO" id="GO:0008915">
    <property type="term" value="F:lipid-A-disaccharide synthase activity"/>
    <property type="evidence" value="ECO:0007669"/>
    <property type="project" value="UniProtKB-UniRule"/>
</dbReference>
<dbReference type="Proteomes" id="UP000316562">
    <property type="component" value="Unassembled WGS sequence"/>
</dbReference>
<comment type="function">
    <text evidence="1">Condensation of UDP-2,3-diacylglucosamine and 2,3-diacylglucosamine-1-phosphate to form lipid A disaccharide, a precursor of lipid A, a phosphorylated glycolipid that anchors the lipopolysaccharide to the outer membrane of the cell.</text>
</comment>
<evidence type="ECO:0000313" key="11">
    <source>
        <dbReference type="EMBL" id="RZD16937.1"/>
    </source>
</evidence>
<dbReference type="InterPro" id="IPR003835">
    <property type="entry name" value="Glyco_trans_19"/>
</dbReference>
<keyword evidence="4" id="KW-0444">Lipid biosynthesis</keyword>
<protein>
    <recommendedName>
        <fullName evidence="3 10">Lipid-A-disaccharide synthase</fullName>
        <ecNumber evidence="2 10">2.4.1.182</ecNumber>
    </recommendedName>
</protein>
<dbReference type="EMBL" id="SGBC01000001">
    <property type="protein sequence ID" value="RZD16937.1"/>
    <property type="molecule type" value="Genomic_DNA"/>
</dbReference>
<dbReference type="GO" id="GO:0009245">
    <property type="term" value="P:lipid A biosynthetic process"/>
    <property type="evidence" value="ECO:0007669"/>
    <property type="project" value="UniProtKB-UniRule"/>
</dbReference>
<evidence type="ECO:0000256" key="6">
    <source>
        <dbReference type="ARBA" id="ARBA00022676"/>
    </source>
</evidence>
<keyword evidence="5" id="KW-0441">Lipid A biosynthesis</keyword>
<evidence type="ECO:0000256" key="1">
    <source>
        <dbReference type="ARBA" id="ARBA00002056"/>
    </source>
</evidence>
<gene>
    <name evidence="11" type="primary">lpxB</name>
    <name evidence="11" type="ORF">EVJ46_01480</name>
</gene>
<evidence type="ECO:0000256" key="2">
    <source>
        <dbReference type="ARBA" id="ARBA00012687"/>
    </source>
</evidence>
<keyword evidence="8" id="KW-0443">Lipid metabolism</keyword>
<dbReference type="SUPFAM" id="SSF53756">
    <property type="entry name" value="UDP-Glycosyltransferase/glycogen phosphorylase"/>
    <property type="match status" value="1"/>
</dbReference>
<organism evidence="11 12">
    <name type="scientific">Acididesulfobacter guangdongensis</name>
    <dbReference type="NCBI Taxonomy" id="2597225"/>
    <lineage>
        <taxon>Bacteria</taxon>
        <taxon>Deltaproteobacteria</taxon>
        <taxon>Candidatus Acidulodesulfobacterales</taxon>
        <taxon>Candidatus Acididesulfobacter</taxon>
    </lineage>
</organism>
<comment type="caution">
    <text evidence="11">The sequence shown here is derived from an EMBL/GenBank/DDBJ whole genome shotgun (WGS) entry which is preliminary data.</text>
</comment>